<gene>
    <name evidence="1" type="ORF">AB835_09065</name>
</gene>
<evidence type="ECO:0000313" key="2">
    <source>
        <dbReference type="Proteomes" id="UP000242502"/>
    </source>
</evidence>
<reference evidence="1 2" key="1">
    <citation type="journal article" date="2016" name="Appl. Environ. Microbiol.">
        <title>Lack of Overt Genome Reduction in the Bryostatin-Producing Bryozoan Symbiont "Candidatus Endobugula sertula".</title>
        <authorList>
            <person name="Miller I.J."/>
            <person name="Vanee N."/>
            <person name="Fong S.S."/>
            <person name="Lim-Fong G.E."/>
            <person name="Kwan J.C."/>
        </authorList>
    </citation>
    <scope>NUCLEOTIDE SEQUENCE [LARGE SCALE GENOMIC DNA]</scope>
    <source>
        <strain evidence="1">AB1-4</strain>
    </source>
</reference>
<dbReference type="STRING" id="62101.AB835_09065"/>
<evidence type="ECO:0000313" key="1">
    <source>
        <dbReference type="EMBL" id="ODS23433.1"/>
    </source>
</evidence>
<comment type="caution">
    <text evidence="1">The sequence shown here is derived from an EMBL/GenBank/DDBJ whole genome shotgun (WGS) entry which is preliminary data.</text>
</comment>
<sequence length="98" mass="11576">MEVANIHNYYERLVTEVILRSDPRATKDSDFLADVSCVALNHLPPRYIRYDVDMSFFMSPIEREEIYQKVQQAVDHTLDFVVKHEQEKMENNTSTDTH</sequence>
<protein>
    <recommendedName>
        <fullName evidence="3">Competence protein ComFB</fullName>
    </recommendedName>
</protein>
<dbReference type="Proteomes" id="UP000242502">
    <property type="component" value="Unassembled WGS sequence"/>
</dbReference>
<organism evidence="1 2">
    <name type="scientific">Candidatus Endobugula sertula</name>
    <name type="common">Bugula neritina bacterial symbiont</name>
    <dbReference type="NCBI Taxonomy" id="62101"/>
    <lineage>
        <taxon>Bacteria</taxon>
        <taxon>Pseudomonadati</taxon>
        <taxon>Pseudomonadota</taxon>
        <taxon>Gammaproteobacteria</taxon>
        <taxon>Cellvibrionales</taxon>
        <taxon>Cellvibrionaceae</taxon>
        <taxon>Candidatus Endobugula</taxon>
    </lineage>
</organism>
<dbReference type="Pfam" id="PF10719">
    <property type="entry name" value="ComFB"/>
    <property type="match status" value="1"/>
</dbReference>
<dbReference type="InterPro" id="IPR019657">
    <property type="entry name" value="ComFB"/>
</dbReference>
<name>A0A1D2QPI1_9GAMM</name>
<evidence type="ECO:0008006" key="3">
    <source>
        <dbReference type="Google" id="ProtNLM"/>
    </source>
</evidence>
<dbReference type="EMBL" id="MDLC01000029">
    <property type="protein sequence ID" value="ODS23433.1"/>
    <property type="molecule type" value="Genomic_DNA"/>
</dbReference>
<proteinExistence type="predicted"/>
<dbReference type="AlphaFoldDB" id="A0A1D2QPI1"/>
<accession>A0A1D2QPI1</accession>